<keyword evidence="1" id="KW-0812">Transmembrane</keyword>
<accession>A0A1M6MQP7</accession>
<dbReference type="EMBL" id="FQZG01000094">
    <property type="protein sequence ID" value="SHJ85828.1"/>
    <property type="molecule type" value="Genomic_DNA"/>
</dbReference>
<sequence>MVQRWYVVLLAVLSAAVIGVGWFRDSGCYSTATTVSFTLPMRAFLLPESGRSDESVIAFAGAIASEINEGRAPATYASNAAPLYGVGVRQGVLVAMPNSGGQWSSMYSRADIEIQIVGATREWVADTQGKTIERVLELSRDRQSASFTSPEGYITASVVPLTGSIQHISPSRTEQAMSVLSLLAAAILLGGWAAVEVDRQLSMLRPRRRRVVLSRLIENWRSAGG</sequence>
<dbReference type="Proteomes" id="UP000184512">
    <property type="component" value="Unassembled WGS sequence"/>
</dbReference>
<evidence type="ECO:0000313" key="2">
    <source>
        <dbReference type="EMBL" id="SHJ85828.1"/>
    </source>
</evidence>
<feature type="transmembrane region" description="Helical" evidence="1">
    <location>
        <begin position="176"/>
        <end position="195"/>
    </location>
</feature>
<proteinExistence type="predicted"/>
<organism evidence="2 3">
    <name type="scientific">Tessaracoccus bendigoensis DSM 12906</name>
    <dbReference type="NCBI Taxonomy" id="1123357"/>
    <lineage>
        <taxon>Bacteria</taxon>
        <taxon>Bacillati</taxon>
        <taxon>Actinomycetota</taxon>
        <taxon>Actinomycetes</taxon>
        <taxon>Propionibacteriales</taxon>
        <taxon>Propionibacteriaceae</taxon>
        <taxon>Tessaracoccus</taxon>
    </lineage>
</organism>
<reference evidence="2 3" key="1">
    <citation type="submission" date="2016-11" db="EMBL/GenBank/DDBJ databases">
        <authorList>
            <person name="Jaros S."/>
            <person name="Januszkiewicz K."/>
            <person name="Wedrychowicz H."/>
        </authorList>
    </citation>
    <scope>NUCLEOTIDE SEQUENCE [LARGE SCALE GENOMIC DNA]</scope>
    <source>
        <strain evidence="2 3">DSM 12906</strain>
    </source>
</reference>
<evidence type="ECO:0000313" key="3">
    <source>
        <dbReference type="Proteomes" id="UP000184512"/>
    </source>
</evidence>
<dbReference type="AlphaFoldDB" id="A0A1M6MQP7"/>
<protein>
    <submittedName>
        <fullName evidence="2">Uncharacterized protein</fullName>
    </submittedName>
</protein>
<keyword evidence="1" id="KW-1133">Transmembrane helix</keyword>
<evidence type="ECO:0000256" key="1">
    <source>
        <dbReference type="SAM" id="Phobius"/>
    </source>
</evidence>
<dbReference type="STRING" id="1123357.SAMN02745244_03430"/>
<name>A0A1M6MQP7_9ACTN</name>
<keyword evidence="3" id="KW-1185">Reference proteome</keyword>
<keyword evidence="1" id="KW-0472">Membrane</keyword>
<gene>
    <name evidence="2" type="ORF">SAMN02745244_03430</name>
</gene>